<dbReference type="PANTHER" id="PTHR33116:SF86">
    <property type="entry name" value="REVERSE TRANSCRIPTASE DOMAIN-CONTAINING PROTEIN"/>
    <property type="match status" value="1"/>
</dbReference>
<name>A0AAV2FIS1_9ROSI</name>
<dbReference type="EMBL" id="OZ034819">
    <property type="protein sequence ID" value="CAL1397723.1"/>
    <property type="molecule type" value="Genomic_DNA"/>
</dbReference>
<protein>
    <recommendedName>
        <fullName evidence="1">Reverse transcriptase domain-containing protein</fullName>
    </recommendedName>
</protein>
<dbReference type="SUPFAM" id="SSF56672">
    <property type="entry name" value="DNA/RNA polymerases"/>
    <property type="match status" value="1"/>
</dbReference>
<dbReference type="InterPro" id="IPR000477">
    <property type="entry name" value="RT_dom"/>
</dbReference>
<dbReference type="InterPro" id="IPR002156">
    <property type="entry name" value="RNaseH_domain"/>
</dbReference>
<evidence type="ECO:0000259" key="1">
    <source>
        <dbReference type="PROSITE" id="PS50878"/>
    </source>
</evidence>
<dbReference type="CDD" id="cd06222">
    <property type="entry name" value="RNase_H_like"/>
    <property type="match status" value="1"/>
</dbReference>
<gene>
    <name evidence="2" type="ORF">LTRI10_LOCUS37996</name>
</gene>
<feature type="domain" description="Reverse transcriptase" evidence="1">
    <location>
        <begin position="293"/>
        <end position="563"/>
    </location>
</feature>
<dbReference type="CDD" id="cd01650">
    <property type="entry name" value="RT_nLTR_like"/>
    <property type="match status" value="1"/>
</dbReference>
<dbReference type="GO" id="GO:0003676">
    <property type="term" value="F:nucleic acid binding"/>
    <property type="evidence" value="ECO:0007669"/>
    <property type="project" value="InterPro"/>
</dbReference>
<dbReference type="InterPro" id="IPR043502">
    <property type="entry name" value="DNA/RNA_pol_sf"/>
</dbReference>
<dbReference type="InterPro" id="IPR036397">
    <property type="entry name" value="RNaseH_sf"/>
</dbReference>
<dbReference type="GO" id="GO:0004523">
    <property type="term" value="F:RNA-DNA hybrid ribonuclease activity"/>
    <property type="evidence" value="ECO:0007669"/>
    <property type="project" value="InterPro"/>
</dbReference>
<dbReference type="Gene3D" id="3.30.420.10">
    <property type="entry name" value="Ribonuclease H-like superfamily/Ribonuclease H"/>
    <property type="match status" value="1"/>
</dbReference>
<sequence>MGAACIRERLDRALCSQAWMDQFPETLVKHFTDQGSDHRAILLSDKAYARNGRPLFRFDARWADNPEVRAMVRYVWAEEIHGSPMFRLWERLKKLRHLLYDWSRAGTTNSLRNINTLQAEIDQVKRSHPINWDTIRDLEAELSRQWEAEEIYWQQKSRVHWLKKGDKNSSDFHTVTRARRKRNFVAGLHNDNGDWVTEEKGKADIATEFYTNLFTSESHVPNMLDRVSSLPIERKVTDEMNASLTAEVLPEEVRRTVFSMGSKQAPGSDGFTGKFFKSFWDIVGESVCEAVCSFFSTSRMLRSFNHTWLTLIPKVDSVENMKQLRPISLCQFVYKVITKVMTERLAGFLPRIISEGQNAFIRERQIIDNVLLGHELMHYLKLKKQGKKGYMALKVDMEKAYDRVEWSFLLAVMKKMGFNSVWRGWIHECLRSSSFSVLMNGTPAGYFTSSRGLRQGDPLSPLLFVLCTEGFAALLRKAISEKKLEGVKVAPRAPRISHLFFADDSYLFLRGTLRECENLIVVLNEYEELSGQRVNLAKSAVCFSKNVEVPDQEFLAAILGVGAVGVHDKYLGLPTLIARSKMATFRYLEEKLRERLQGWKQRTLSWAAKETLIKSVALALPLHVMSCFKLPLSLCRLLDKLVARFWWGADDNHSKIRWMSWRNMCRSKHEGGMGFRRFEHFNQALLAKIGWRILMEPQSLLAQVYKAKYFPSGSFIQAKARSRPSWGWQSILFGRQLLEMGLRWQIGDGRAASMLHSPWIPQCQLDPPRWNPLILPEGGDPLVAELIIQGEGRWCDRKLSQWFDPVTCQAIRKIPLPRQVMEDKLIWHETVDGVFSVKSAYHLAVTLDRRKGGWKPTVCWMDKASWIRLWEANIPPKLKVFVWQILNRALPTMEALIEKKVQVQPRCPVCWGAKESLEHLFLYCPVARALWDYAGLEYIGEGLPRDHFPLFLKKVLALIDQPRLFMAVVAVLWRIWRSRNWVVFEGKQFSFLALMRQLSQQVEEWVGLPPDPGPQGLGRTRGLMDAGDAAGMRCMWDGATRRGSHSAGGLVILTPGREVLLAKGVQFQGIDDPMIVELLVLREAVLWCLHLGFSEITFEGDAKVIIDKINLADAGDSRMGAVLQEVISYFGSLPGFSVRFVGRECNRVAHLVARKALSLYPTRYRSFDYQTWLNSRM</sequence>
<dbReference type="Pfam" id="PF00078">
    <property type="entry name" value="RVT_1"/>
    <property type="match status" value="1"/>
</dbReference>
<keyword evidence="3" id="KW-1185">Reference proteome</keyword>
<organism evidence="2 3">
    <name type="scientific">Linum trigynum</name>
    <dbReference type="NCBI Taxonomy" id="586398"/>
    <lineage>
        <taxon>Eukaryota</taxon>
        <taxon>Viridiplantae</taxon>
        <taxon>Streptophyta</taxon>
        <taxon>Embryophyta</taxon>
        <taxon>Tracheophyta</taxon>
        <taxon>Spermatophyta</taxon>
        <taxon>Magnoliopsida</taxon>
        <taxon>eudicotyledons</taxon>
        <taxon>Gunneridae</taxon>
        <taxon>Pentapetalae</taxon>
        <taxon>rosids</taxon>
        <taxon>fabids</taxon>
        <taxon>Malpighiales</taxon>
        <taxon>Linaceae</taxon>
        <taxon>Linum</taxon>
    </lineage>
</organism>
<reference evidence="2 3" key="1">
    <citation type="submission" date="2024-04" db="EMBL/GenBank/DDBJ databases">
        <authorList>
            <person name="Fracassetti M."/>
        </authorList>
    </citation>
    <scope>NUCLEOTIDE SEQUENCE [LARGE SCALE GENOMIC DNA]</scope>
</reference>
<evidence type="ECO:0000313" key="3">
    <source>
        <dbReference type="Proteomes" id="UP001497516"/>
    </source>
</evidence>
<proteinExistence type="predicted"/>
<dbReference type="PROSITE" id="PS50878">
    <property type="entry name" value="RT_POL"/>
    <property type="match status" value="1"/>
</dbReference>
<accession>A0AAV2FIS1</accession>
<dbReference type="InterPro" id="IPR026960">
    <property type="entry name" value="RVT-Znf"/>
</dbReference>
<dbReference type="Proteomes" id="UP001497516">
    <property type="component" value="Chromosome 6"/>
</dbReference>
<dbReference type="PANTHER" id="PTHR33116">
    <property type="entry name" value="REVERSE TRANSCRIPTASE ZINC-BINDING DOMAIN-CONTAINING PROTEIN-RELATED-RELATED"/>
    <property type="match status" value="1"/>
</dbReference>
<dbReference type="Pfam" id="PF13456">
    <property type="entry name" value="RVT_3"/>
    <property type="match status" value="1"/>
</dbReference>
<dbReference type="Pfam" id="PF13966">
    <property type="entry name" value="zf-RVT"/>
    <property type="match status" value="1"/>
</dbReference>
<dbReference type="InterPro" id="IPR044730">
    <property type="entry name" value="RNase_H-like_dom_plant"/>
</dbReference>
<dbReference type="AlphaFoldDB" id="A0AAV2FIS1"/>
<evidence type="ECO:0000313" key="2">
    <source>
        <dbReference type="EMBL" id="CAL1397723.1"/>
    </source>
</evidence>